<feature type="disulfide bond" evidence="12">
    <location>
        <begin position="24"/>
        <end position="34"/>
    </location>
</feature>
<feature type="region of interest" description="Disordered" evidence="13">
    <location>
        <begin position="1387"/>
        <end position="1409"/>
    </location>
</feature>
<dbReference type="GO" id="GO:0007166">
    <property type="term" value="P:cell surface receptor signaling pathway"/>
    <property type="evidence" value="ECO:0007669"/>
    <property type="project" value="InterPro"/>
</dbReference>
<evidence type="ECO:0000256" key="8">
    <source>
        <dbReference type="ARBA" id="ARBA00022989"/>
    </source>
</evidence>
<feature type="transmembrane region" description="Helical" evidence="14">
    <location>
        <begin position="1052"/>
        <end position="1071"/>
    </location>
</feature>
<dbReference type="InterPro" id="IPR000832">
    <property type="entry name" value="GPCR_2_secretin-like"/>
</dbReference>
<evidence type="ECO:0000256" key="6">
    <source>
        <dbReference type="ARBA" id="ARBA00022729"/>
    </source>
</evidence>
<dbReference type="InterPro" id="IPR017981">
    <property type="entry name" value="GPCR_2-like_7TM"/>
</dbReference>
<keyword evidence="10 12" id="KW-1015">Disulfide bond</keyword>
<dbReference type="InterPro" id="IPR000152">
    <property type="entry name" value="EGF-type_Asp/Asn_hydroxyl_site"/>
</dbReference>
<dbReference type="Proteomes" id="UP000283509">
    <property type="component" value="Unassembled WGS sequence"/>
</dbReference>
<dbReference type="GO" id="GO:0005886">
    <property type="term" value="C:plasma membrane"/>
    <property type="evidence" value="ECO:0007669"/>
    <property type="project" value="UniProtKB-SubCell"/>
</dbReference>
<evidence type="ECO:0000313" key="18">
    <source>
        <dbReference type="Proteomes" id="UP000283509"/>
    </source>
</evidence>
<dbReference type="PANTHER" id="PTHR47767:SF1">
    <property type="entry name" value="ADHESION G PROTEIN-COUPLED RECEPTOR G7"/>
    <property type="match status" value="1"/>
</dbReference>
<feature type="transmembrane region" description="Helical" evidence="14">
    <location>
        <begin position="1167"/>
        <end position="1193"/>
    </location>
</feature>
<keyword evidence="17" id="KW-0675">Receptor</keyword>
<dbReference type="PRINTS" id="PR01983">
    <property type="entry name" value="NOTCH"/>
</dbReference>
<feature type="compositionally biased region" description="Low complexity" evidence="13">
    <location>
        <begin position="318"/>
        <end position="328"/>
    </location>
</feature>
<dbReference type="Gene3D" id="1.20.1070.10">
    <property type="entry name" value="Rhodopsin 7-helix transmembrane proteins"/>
    <property type="match status" value="1"/>
</dbReference>
<feature type="compositionally biased region" description="Basic residues" evidence="13">
    <location>
        <begin position="471"/>
        <end position="481"/>
    </location>
</feature>
<feature type="disulfide bond" evidence="12">
    <location>
        <begin position="86"/>
        <end position="95"/>
    </location>
</feature>
<evidence type="ECO:0000256" key="5">
    <source>
        <dbReference type="ARBA" id="ARBA00022692"/>
    </source>
</evidence>
<feature type="compositionally biased region" description="Basic and acidic residues" evidence="13">
    <location>
        <begin position="554"/>
        <end position="588"/>
    </location>
</feature>
<dbReference type="PROSITE" id="PS01186">
    <property type="entry name" value="EGF_2"/>
    <property type="match status" value="6"/>
</dbReference>
<feature type="disulfide bond" evidence="12">
    <location>
        <begin position="227"/>
        <end position="236"/>
    </location>
</feature>
<feature type="domain" description="G-protein coupled receptors family 2 profile 2" evidence="16">
    <location>
        <begin position="1052"/>
        <end position="1271"/>
    </location>
</feature>
<dbReference type="PROSITE" id="PS50026">
    <property type="entry name" value="EGF_3"/>
    <property type="match status" value="6"/>
</dbReference>
<feature type="region of interest" description="Disordered" evidence="13">
    <location>
        <begin position="1288"/>
        <end position="1373"/>
    </location>
</feature>
<keyword evidence="18" id="KW-1185">Reference proteome</keyword>
<keyword evidence="3" id="KW-1003">Cell membrane</keyword>
<feature type="region of interest" description="Disordered" evidence="13">
    <location>
        <begin position="1529"/>
        <end position="1549"/>
    </location>
</feature>
<dbReference type="Gene3D" id="2.60.220.50">
    <property type="match status" value="1"/>
</dbReference>
<feature type="transmembrane region" description="Helical" evidence="14">
    <location>
        <begin position="1078"/>
        <end position="1099"/>
    </location>
</feature>
<feature type="domain" description="EGF-like" evidence="15">
    <location>
        <begin position="97"/>
        <end position="147"/>
    </location>
</feature>
<evidence type="ECO:0000313" key="17">
    <source>
        <dbReference type="EMBL" id="ROT61522.1"/>
    </source>
</evidence>
<feature type="domain" description="EGF-like" evidence="15">
    <location>
        <begin position="148"/>
        <end position="185"/>
    </location>
</feature>
<feature type="disulfide bond" evidence="12">
    <location>
        <begin position="47"/>
        <end position="56"/>
    </location>
</feature>
<dbReference type="PROSITE" id="PS01187">
    <property type="entry name" value="EGF_CA"/>
    <property type="match status" value="1"/>
</dbReference>
<dbReference type="PROSITE" id="PS50261">
    <property type="entry name" value="G_PROTEIN_RECEP_F2_4"/>
    <property type="match status" value="1"/>
</dbReference>
<feature type="disulfide bond" evidence="12">
    <location>
        <begin position="175"/>
        <end position="184"/>
    </location>
</feature>
<keyword evidence="6" id="KW-0732">Signal</keyword>
<feature type="compositionally biased region" description="Polar residues" evidence="13">
    <location>
        <begin position="1320"/>
        <end position="1343"/>
    </location>
</feature>
<feature type="domain" description="EGF-like" evidence="15">
    <location>
        <begin position="20"/>
        <end position="57"/>
    </location>
</feature>
<feature type="region of interest" description="Disordered" evidence="13">
    <location>
        <begin position="401"/>
        <end position="739"/>
    </location>
</feature>
<feature type="domain" description="EGF-like" evidence="15">
    <location>
        <begin position="58"/>
        <end position="96"/>
    </location>
</feature>
<sequence length="1661" mass="176941">MPRLYQCPAPSPIPLTCPAHAPDCALGVCGEGTCTLQEAAPGYACECHPGYYGPQCQHHNPCEPVNPCNHIGKCLNHSDGSYTCDCLHGFYGQNCSRIDPCAAVSSNPCHNGGSCVRSSTNPQSHVRQESGEYTCLCPFGFFGGTCERRDPCSSSPCLHGSACANVTDTEFTCNCTEGYTGGTCEVNIDECGSSPCTLCQTEIDECAPSPCLRGSCVDKIGDFECDCPRGWGGKTCEVDLDECASSPCLNGATCIDGLDAFACACASGYGGKVCEVPESCPAHTTVLDTGEFHWPATRHGQTAALSCTYGLRTTIGAVPPSASPTATAEPPPADASSGASHEASALLSSGEMSLEYEEDLDSSPTLLPDSDEFTTQAEWQGGRFRISRRTRDVAAHAGNVDFSRGPAFRKDNPGARRRLVTSRLRGAVSRRAGRRMQRRKQQTQEEGAPDDAGQGARPPRGEHGLEGPQRPRGRPRIRGFRAQKQAPVAQPRIGEGAGGSPSRRGRQFVSPPGDMPRIGEAPDPPRIGDAFAEQPRIGARMAQQSRGGTEVIEDYPRIGESASDRPRIGKSLSEHPRIGENIAEHPRIGESLSEPPRIGESLSEPPRIGESLSEPPRIGESQPAPPIGESQPAPPRVGESASGPPRLSERASQRQRPAGGARELPRIGETLSGRSEERIPLQSLGDALHGDSEGGEEVDVEPQAVRAKDGAAPGARSPEETAAPEHSRASSAGAGSPRAIPVLGSEIMKLQKADKPDTTPPPTIGPARSHVQAGAVRACVLLPNGTVAWQEPDTEMCRGKEAQAAENAAMSIATLTASPASVSSALFTRAAKELAKLVEHALHDRAVSGGARAGRSFCGLVAKNMVSAISNMMEVNDSVVAEGDRDSNITQQLVGTINSFTESVPLEVGEKVEFRSNNLVVEARMLRSDSSDAILFQPQLQETSTSRRKREVNSSETSQPKDSYLKLPPAVLSMATGESVRLEFVSFGNDKFFRGSRPLGMPVITARITNTTVKNLSEPVTYTIAEANTNANESLFRPSCVYWDDAGGSGKIVMNLSLALLLLNCVFFITTQVKPSSIACTALGAALHYLVLAAFAWMLVEAANMYQLLITVFASAETHFMAKRVVGAWGVPLMVVVTALAVDYRVYQDEARDICVINPRHNVIVYYAAYMGPICCVLAVNCVVFVMVTRVLCQRRPRSHKPHSSSVTPKREGPVTLAQVRGAVTVVALLGVTWVAGAVSIGWARLTLQYIFCITTPLQGLIIFVVRVAQHPEARAAWIALLTTGTLRRRPPTTHTHSTHSSAHTHSTTSTPPRNHHSSARTVSTRASPLNSVKKSSSTVRNGSTKRSRGASKNGSVYRSASGPMDSASRNSGMGTLLSRIVSRLNSGGLEPHASPRAERGAGETSAAAKTALHTMPTGCPPPALSPQLYESEAFFSQALLDETYYQHSAMNGHAQRPHSLVLLRTESHGGAAKSQPPVVPQPFVGSQIPALLSPNQQLQTLLNAGVPPAMIPRRSLGSLMLLGEGKEGDDSSWHFVRPPPDGRSDPMDNDLPYDERNDVAARTPTAFRRTAILETSKRRTTTTTTATESGCVVLAGQRVATRASPIIMADEGKEASPFSALTRANSEMQMGSPAVGAATLRRTASVYTLGEWEDPRSSQA</sequence>
<dbReference type="GO" id="GO:0004930">
    <property type="term" value="F:G protein-coupled receptor activity"/>
    <property type="evidence" value="ECO:0007669"/>
    <property type="project" value="InterPro"/>
</dbReference>
<dbReference type="SMART" id="SM00179">
    <property type="entry name" value="EGF_CA"/>
    <property type="match status" value="5"/>
</dbReference>
<dbReference type="InterPro" id="IPR018097">
    <property type="entry name" value="EGF_Ca-bd_CS"/>
</dbReference>
<keyword evidence="9 14" id="KW-0472">Membrane</keyword>
<dbReference type="SMART" id="SM00181">
    <property type="entry name" value="EGF"/>
    <property type="match status" value="6"/>
</dbReference>
<evidence type="ECO:0000256" key="2">
    <source>
        <dbReference type="ARBA" id="ARBA00004236"/>
    </source>
</evidence>
<evidence type="ECO:0000256" key="12">
    <source>
        <dbReference type="PROSITE-ProRule" id="PRU00076"/>
    </source>
</evidence>
<dbReference type="InterPro" id="IPR000742">
    <property type="entry name" value="EGF"/>
</dbReference>
<dbReference type="GO" id="GO:0005509">
    <property type="term" value="F:calcium ion binding"/>
    <property type="evidence" value="ECO:0007669"/>
    <property type="project" value="InterPro"/>
</dbReference>
<dbReference type="Gene3D" id="2.10.25.10">
    <property type="entry name" value="Laminin"/>
    <property type="match status" value="6"/>
</dbReference>
<keyword evidence="4 12" id="KW-0245">EGF-like domain</keyword>
<name>A0A3R7P558_PENVA</name>
<comment type="caution">
    <text evidence="17">The sequence shown here is derived from an EMBL/GenBank/DDBJ whole genome shotgun (WGS) entry which is preliminary data.</text>
</comment>
<gene>
    <name evidence="17" type="ORF">C7M84_020685</name>
</gene>
<feature type="region of interest" description="Disordered" evidence="13">
    <location>
        <begin position="937"/>
        <end position="962"/>
    </location>
</feature>
<dbReference type="PROSITE" id="PS00022">
    <property type="entry name" value="EGF_1"/>
    <property type="match status" value="6"/>
</dbReference>
<keyword evidence="5 14" id="KW-0812">Transmembrane</keyword>
<evidence type="ECO:0000256" key="13">
    <source>
        <dbReference type="SAM" id="MobiDB-lite"/>
    </source>
</evidence>
<organism evidence="17 18">
    <name type="scientific">Penaeus vannamei</name>
    <name type="common">Whiteleg shrimp</name>
    <name type="synonym">Litopenaeus vannamei</name>
    <dbReference type="NCBI Taxonomy" id="6689"/>
    <lineage>
        <taxon>Eukaryota</taxon>
        <taxon>Metazoa</taxon>
        <taxon>Ecdysozoa</taxon>
        <taxon>Arthropoda</taxon>
        <taxon>Crustacea</taxon>
        <taxon>Multicrustacea</taxon>
        <taxon>Malacostraca</taxon>
        <taxon>Eumalacostraca</taxon>
        <taxon>Eucarida</taxon>
        <taxon>Decapoda</taxon>
        <taxon>Dendrobranchiata</taxon>
        <taxon>Penaeoidea</taxon>
        <taxon>Penaeidae</taxon>
        <taxon>Penaeus</taxon>
    </lineage>
</organism>
<dbReference type="Pfam" id="PF00002">
    <property type="entry name" value="7tm_2"/>
    <property type="match status" value="1"/>
</dbReference>
<feature type="compositionally biased region" description="Basic and acidic residues" evidence="13">
    <location>
        <begin position="717"/>
        <end position="728"/>
    </location>
</feature>
<dbReference type="SUPFAM" id="SSF57196">
    <property type="entry name" value="EGF/Laminin"/>
    <property type="match status" value="5"/>
</dbReference>
<comment type="caution">
    <text evidence="12">Lacks conserved residue(s) required for the propagation of feature annotation.</text>
</comment>
<reference evidence="17 18" key="1">
    <citation type="submission" date="2018-04" db="EMBL/GenBank/DDBJ databases">
        <authorList>
            <person name="Zhang X."/>
            <person name="Yuan J."/>
            <person name="Li F."/>
            <person name="Xiang J."/>
        </authorList>
    </citation>
    <scope>NUCLEOTIDE SEQUENCE [LARGE SCALE GENOMIC DNA]</scope>
    <source>
        <tissue evidence="17">Muscle</tissue>
    </source>
</reference>
<feature type="domain" description="EGF-like" evidence="15">
    <location>
        <begin position="239"/>
        <end position="275"/>
    </location>
</feature>
<comment type="subcellular location">
    <subcellularLocation>
        <location evidence="2">Cell membrane</location>
    </subcellularLocation>
    <subcellularLocation>
        <location evidence="1">Membrane</location>
        <topology evidence="1">Multi-pass membrane protein</topology>
    </subcellularLocation>
</comment>
<dbReference type="PANTHER" id="PTHR47767">
    <property type="entry name" value="ADHESION G PROTEIN-COUPLED RECEPTOR G7"/>
    <property type="match status" value="1"/>
</dbReference>
<dbReference type="FunFam" id="2.10.25.10:FF:000321">
    <property type="entry name" value="Protein delta homolog 1"/>
    <property type="match status" value="1"/>
</dbReference>
<feature type="compositionally biased region" description="Low complexity" evidence="13">
    <location>
        <begin position="729"/>
        <end position="739"/>
    </location>
</feature>
<dbReference type="CDD" id="cd15040">
    <property type="entry name" value="7tmB2_Adhesion"/>
    <property type="match status" value="1"/>
</dbReference>
<keyword evidence="7" id="KW-0677">Repeat</keyword>
<evidence type="ECO:0000256" key="1">
    <source>
        <dbReference type="ARBA" id="ARBA00004141"/>
    </source>
</evidence>
<reference evidence="17 18" key="2">
    <citation type="submission" date="2019-01" db="EMBL/GenBank/DDBJ databases">
        <title>The decoding of complex shrimp genome reveals the adaptation for benthos swimmer, frequently molting mechanism and breeding impact on genome.</title>
        <authorList>
            <person name="Sun Y."/>
            <person name="Gao Y."/>
            <person name="Yu Y."/>
        </authorList>
    </citation>
    <scope>NUCLEOTIDE SEQUENCE [LARGE SCALE GENOMIC DNA]</scope>
    <source>
        <tissue evidence="17">Muscle</tissue>
    </source>
</reference>
<dbReference type="InterPro" id="IPR053066">
    <property type="entry name" value="ADGR_G7"/>
</dbReference>
<feature type="disulfide bond" evidence="12">
    <location>
        <begin position="137"/>
        <end position="146"/>
    </location>
</feature>
<dbReference type="CDD" id="cd00054">
    <property type="entry name" value="EGF_CA"/>
    <property type="match status" value="5"/>
</dbReference>
<evidence type="ECO:0000256" key="14">
    <source>
        <dbReference type="SAM" id="Phobius"/>
    </source>
</evidence>
<evidence type="ECO:0000256" key="9">
    <source>
        <dbReference type="ARBA" id="ARBA00023136"/>
    </source>
</evidence>
<dbReference type="PROSITE" id="PS00010">
    <property type="entry name" value="ASX_HYDROXYL"/>
    <property type="match status" value="2"/>
</dbReference>
<feature type="transmembrane region" description="Helical" evidence="14">
    <location>
        <begin position="1249"/>
        <end position="1269"/>
    </location>
</feature>
<evidence type="ECO:0000259" key="15">
    <source>
        <dbReference type="PROSITE" id="PS50026"/>
    </source>
</evidence>
<keyword evidence="8 14" id="KW-1133">Transmembrane helix</keyword>
<feature type="region of interest" description="Disordered" evidence="13">
    <location>
        <begin position="318"/>
        <end position="346"/>
    </location>
</feature>
<feature type="compositionally biased region" description="Low complexity" evidence="13">
    <location>
        <begin position="1293"/>
        <end position="1313"/>
    </location>
</feature>
<evidence type="ECO:0000259" key="16">
    <source>
        <dbReference type="PROSITE" id="PS50261"/>
    </source>
</evidence>
<dbReference type="OrthoDB" id="283575at2759"/>
<dbReference type="InterPro" id="IPR046338">
    <property type="entry name" value="GAIN_dom_sf"/>
</dbReference>
<evidence type="ECO:0000256" key="10">
    <source>
        <dbReference type="ARBA" id="ARBA00023157"/>
    </source>
</evidence>
<proteinExistence type="predicted"/>
<evidence type="ECO:0000256" key="3">
    <source>
        <dbReference type="ARBA" id="ARBA00022475"/>
    </source>
</evidence>
<accession>A0A3R7P558</accession>
<evidence type="ECO:0000256" key="11">
    <source>
        <dbReference type="ARBA" id="ARBA00023180"/>
    </source>
</evidence>
<dbReference type="FunFam" id="2.10.25.10:FF:000122">
    <property type="entry name" value="Protein crumbs homolog 2"/>
    <property type="match status" value="1"/>
</dbReference>
<feature type="domain" description="EGF-like" evidence="15">
    <location>
        <begin position="202"/>
        <end position="237"/>
    </location>
</feature>
<feature type="disulfide bond" evidence="12">
    <location>
        <begin position="265"/>
        <end position="274"/>
    </location>
</feature>
<evidence type="ECO:0000256" key="7">
    <source>
        <dbReference type="ARBA" id="ARBA00022737"/>
    </source>
</evidence>
<dbReference type="Pfam" id="PF00008">
    <property type="entry name" value="EGF"/>
    <property type="match status" value="4"/>
</dbReference>
<dbReference type="InterPro" id="IPR001881">
    <property type="entry name" value="EGF-like_Ca-bd_dom"/>
</dbReference>
<feature type="transmembrane region" description="Helical" evidence="14">
    <location>
        <begin position="1129"/>
        <end position="1147"/>
    </location>
</feature>
<feature type="disulfide bond" evidence="12">
    <location>
        <begin position="206"/>
        <end position="216"/>
    </location>
</feature>
<feature type="transmembrane region" description="Helical" evidence="14">
    <location>
        <begin position="1220"/>
        <end position="1243"/>
    </location>
</feature>
<feature type="compositionally biased region" description="Basic residues" evidence="13">
    <location>
        <begin position="431"/>
        <end position="441"/>
    </location>
</feature>
<dbReference type="EMBL" id="QCYY01004126">
    <property type="protein sequence ID" value="ROT61522.1"/>
    <property type="molecule type" value="Genomic_DNA"/>
</dbReference>
<protein>
    <submittedName>
        <fullName evidence="17">G-protein coupled receptor 64</fullName>
    </submittedName>
</protein>
<keyword evidence="11" id="KW-0325">Glycoprotein</keyword>
<evidence type="ECO:0000256" key="4">
    <source>
        <dbReference type="ARBA" id="ARBA00022536"/>
    </source>
</evidence>